<dbReference type="RefSeq" id="WP_090844709.1">
    <property type="nucleotide sequence ID" value="NZ_FNIL01000022.1"/>
</dbReference>
<protein>
    <submittedName>
        <fullName evidence="10">Uncharacterized membrane protein YcaP, DUF421 family</fullName>
    </submittedName>
</protein>
<dbReference type="InterPro" id="IPR023090">
    <property type="entry name" value="UPF0702_alpha/beta_dom_sf"/>
</dbReference>
<dbReference type="PANTHER" id="PTHR34582">
    <property type="entry name" value="UPF0702 TRANSMEMBRANE PROTEIN YCAP"/>
    <property type="match status" value="1"/>
</dbReference>
<dbReference type="Proteomes" id="UP000198778">
    <property type="component" value="Unassembled WGS sequence"/>
</dbReference>
<keyword evidence="11" id="KW-1185">Reference proteome</keyword>
<evidence type="ECO:0000256" key="6">
    <source>
        <dbReference type="ARBA" id="ARBA00023136"/>
    </source>
</evidence>
<feature type="domain" description="YetF C-terminal" evidence="8">
    <location>
        <begin position="88"/>
        <end position="163"/>
    </location>
</feature>
<feature type="transmembrane region" description="Helical" evidence="7">
    <location>
        <begin position="41"/>
        <end position="58"/>
    </location>
</feature>
<evidence type="ECO:0000256" key="1">
    <source>
        <dbReference type="ARBA" id="ARBA00004651"/>
    </source>
</evidence>
<name>A0A1H0L173_9BACI</name>
<evidence type="ECO:0000256" key="2">
    <source>
        <dbReference type="ARBA" id="ARBA00006448"/>
    </source>
</evidence>
<feature type="domain" description="YetF-like N-terminal transmembrane" evidence="9">
    <location>
        <begin position="20"/>
        <end position="83"/>
    </location>
</feature>
<keyword evidence="3" id="KW-1003">Cell membrane</keyword>
<feature type="transmembrane region" description="Helical" evidence="7">
    <location>
        <begin position="64"/>
        <end position="86"/>
    </location>
</feature>
<comment type="similarity">
    <text evidence="2">Belongs to the UPF0702 family.</text>
</comment>
<evidence type="ECO:0000259" key="9">
    <source>
        <dbReference type="Pfam" id="PF20730"/>
    </source>
</evidence>
<proteinExistence type="inferred from homology"/>
<keyword evidence="5 7" id="KW-1133">Transmembrane helix</keyword>
<evidence type="ECO:0000256" key="7">
    <source>
        <dbReference type="SAM" id="Phobius"/>
    </source>
</evidence>
<dbReference type="EMBL" id="FNIL01000022">
    <property type="protein sequence ID" value="SDO61740.1"/>
    <property type="molecule type" value="Genomic_DNA"/>
</dbReference>
<gene>
    <name evidence="10" type="ORF">SAMN04488053_12214</name>
</gene>
<feature type="transmembrane region" description="Helical" evidence="7">
    <location>
        <begin position="12"/>
        <end position="29"/>
    </location>
</feature>
<evidence type="ECO:0000313" key="10">
    <source>
        <dbReference type="EMBL" id="SDO61740.1"/>
    </source>
</evidence>
<dbReference type="GO" id="GO:0005886">
    <property type="term" value="C:plasma membrane"/>
    <property type="evidence" value="ECO:0007669"/>
    <property type="project" value="UniProtKB-SubCell"/>
</dbReference>
<dbReference type="Gene3D" id="3.30.240.20">
    <property type="entry name" value="bsu07140 like domains"/>
    <property type="match status" value="1"/>
</dbReference>
<keyword evidence="4 7" id="KW-0812">Transmembrane</keyword>
<dbReference type="InterPro" id="IPR048454">
    <property type="entry name" value="YetF_N"/>
</dbReference>
<dbReference type="Pfam" id="PF20730">
    <property type="entry name" value="YetF_N"/>
    <property type="match status" value="1"/>
</dbReference>
<dbReference type="STRING" id="745820.SAMN04488053_12214"/>
<evidence type="ECO:0000256" key="5">
    <source>
        <dbReference type="ARBA" id="ARBA00022989"/>
    </source>
</evidence>
<reference evidence="11" key="1">
    <citation type="submission" date="2016-10" db="EMBL/GenBank/DDBJ databases">
        <authorList>
            <person name="Varghese N."/>
            <person name="Submissions S."/>
        </authorList>
    </citation>
    <scope>NUCLEOTIDE SEQUENCE [LARGE SCALE GENOMIC DNA]</scope>
    <source>
        <strain evidence="11">CGMCC 1.10369</strain>
    </source>
</reference>
<dbReference type="AlphaFoldDB" id="A0A1H0L173"/>
<evidence type="ECO:0000256" key="3">
    <source>
        <dbReference type="ARBA" id="ARBA00022475"/>
    </source>
</evidence>
<evidence type="ECO:0000256" key="4">
    <source>
        <dbReference type="ARBA" id="ARBA00022692"/>
    </source>
</evidence>
<organism evidence="10 11">
    <name type="scientific">Alkalicoccus daliensis</name>
    <dbReference type="NCBI Taxonomy" id="745820"/>
    <lineage>
        <taxon>Bacteria</taxon>
        <taxon>Bacillati</taxon>
        <taxon>Bacillota</taxon>
        <taxon>Bacilli</taxon>
        <taxon>Bacillales</taxon>
        <taxon>Bacillaceae</taxon>
        <taxon>Alkalicoccus</taxon>
    </lineage>
</organism>
<dbReference type="OrthoDB" id="9793799at2"/>
<dbReference type="Pfam" id="PF04239">
    <property type="entry name" value="DUF421"/>
    <property type="match status" value="1"/>
</dbReference>
<dbReference type="PANTHER" id="PTHR34582:SF6">
    <property type="entry name" value="UPF0702 TRANSMEMBRANE PROTEIN YCAP"/>
    <property type="match status" value="1"/>
</dbReference>
<sequence>MFFDNWEGIYRTVIIAVLTYPVLILMLRASGKRTLSKMNMFDFIITIALGSTVATILLNADVSYVEGLTGLAILIFLQYIVTWFSVRSASFNKMIKGDPRLLYYKGAFIGEAMRKERMNEDEIKQAVRKNGKASFEKVEAVVLETDGSLSVIESGSGEKETVIKDLKGE</sequence>
<keyword evidence="6 7" id="KW-0472">Membrane</keyword>
<accession>A0A1H0L173</accession>
<comment type="subcellular location">
    <subcellularLocation>
        <location evidence="1">Cell membrane</location>
        <topology evidence="1">Multi-pass membrane protein</topology>
    </subcellularLocation>
</comment>
<dbReference type="InterPro" id="IPR007353">
    <property type="entry name" value="DUF421"/>
</dbReference>
<evidence type="ECO:0000259" key="8">
    <source>
        <dbReference type="Pfam" id="PF04239"/>
    </source>
</evidence>
<evidence type="ECO:0000313" key="11">
    <source>
        <dbReference type="Proteomes" id="UP000198778"/>
    </source>
</evidence>